<dbReference type="Proteomes" id="UP001152795">
    <property type="component" value="Unassembled WGS sequence"/>
</dbReference>
<feature type="non-terminal residue" evidence="1">
    <location>
        <position position="75"/>
    </location>
</feature>
<reference evidence="1" key="1">
    <citation type="submission" date="2020-04" db="EMBL/GenBank/DDBJ databases">
        <authorList>
            <person name="Alioto T."/>
            <person name="Alioto T."/>
            <person name="Gomez Garrido J."/>
        </authorList>
    </citation>
    <scope>NUCLEOTIDE SEQUENCE</scope>
    <source>
        <strain evidence="1">A484AB</strain>
    </source>
</reference>
<evidence type="ECO:0000313" key="1">
    <source>
        <dbReference type="EMBL" id="CAB4006863.1"/>
    </source>
</evidence>
<sequence length="75" mass="8313">MNSLVQITIVLTALLLVENTDARKGRALGFGGGFSEASETDHEIVGSVLAESLHFFMHPFYTYARPQFSCDITYK</sequence>
<gene>
    <name evidence="1" type="ORF">PACLA_8A054275</name>
</gene>
<protein>
    <submittedName>
        <fullName evidence="1">Uncharacterized protein</fullName>
    </submittedName>
</protein>
<organism evidence="1 2">
    <name type="scientific">Paramuricea clavata</name>
    <name type="common">Red gorgonian</name>
    <name type="synonym">Violescent sea-whip</name>
    <dbReference type="NCBI Taxonomy" id="317549"/>
    <lineage>
        <taxon>Eukaryota</taxon>
        <taxon>Metazoa</taxon>
        <taxon>Cnidaria</taxon>
        <taxon>Anthozoa</taxon>
        <taxon>Octocorallia</taxon>
        <taxon>Malacalcyonacea</taxon>
        <taxon>Plexauridae</taxon>
        <taxon>Paramuricea</taxon>
    </lineage>
</organism>
<keyword evidence="2" id="KW-1185">Reference proteome</keyword>
<evidence type="ECO:0000313" key="2">
    <source>
        <dbReference type="Proteomes" id="UP001152795"/>
    </source>
</evidence>
<comment type="caution">
    <text evidence="1">The sequence shown here is derived from an EMBL/GenBank/DDBJ whole genome shotgun (WGS) entry which is preliminary data.</text>
</comment>
<proteinExistence type="predicted"/>
<dbReference type="EMBL" id="CACRXK020005627">
    <property type="protein sequence ID" value="CAB4006863.1"/>
    <property type="molecule type" value="Genomic_DNA"/>
</dbReference>
<name>A0A7D9IJ17_PARCT</name>
<accession>A0A7D9IJ17</accession>
<dbReference type="AlphaFoldDB" id="A0A7D9IJ17"/>